<sequence>MEMVHSRPERPAVFFCLVGDRAGPDSGPALSPTKQLYPRSTTKKRVKDRQVVYYKLEGFCSHFTQIKKEGVLLKADALKAAFENFKLLLAGTFDFKDNATKRIKKEAMDEMDNFMLLCYGDLLGIPLPTTYYTLELLPYLAEDLEGWERRIMARKSIYGDRWGDFCC</sequence>
<dbReference type="STRING" id="1120920.SAMN03080599_01346"/>
<dbReference type="EMBL" id="FMWL01000005">
    <property type="protein sequence ID" value="SCZ78612.1"/>
    <property type="molecule type" value="Genomic_DNA"/>
</dbReference>
<proteinExistence type="predicted"/>
<dbReference type="AlphaFoldDB" id="A0A1G5RWW7"/>
<dbReference type="InterPro" id="IPR058303">
    <property type="entry name" value="DUF7990"/>
</dbReference>
<dbReference type="Proteomes" id="UP000199208">
    <property type="component" value="Unassembled WGS sequence"/>
</dbReference>
<keyword evidence="2" id="KW-1185">Reference proteome</keyword>
<organism evidence="1 2">
    <name type="scientific">Acidaminobacter hydrogenoformans DSM 2784</name>
    <dbReference type="NCBI Taxonomy" id="1120920"/>
    <lineage>
        <taxon>Bacteria</taxon>
        <taxon>Bacillati</taxon>
        <taxon>Bacillota</taxon>
        <taxon>Clostridia</taxon>
        <taxon>Peptostreptococcales</taxon>
        <taxon>Acidaminobacteraceae</taxon>
        <taxon>Acidaminobacter</taxon>
    </lineage>
</organism>
<protein>
    <submittedName>
        <fullName evidence="1">Uncharacterized protein</fullName>
    </submittedName>
</protein>
<accession>A0A1G5RWW7</accession>
<evidence type="ECO:0000313" key="1">
    <source>
        <dbReference type="EMBL" id="SCZ78612.1"/>
    </source>
</evidence>
<evidence type="ECO:0000313" key="2">
    <source>
        <dbReference type="Proteomes" id="UP000199208"/>
    </source>
</evidence>
<gene>
    <name evidence="1" type="ORF">SAMN03080599_01346</name>
</gene>
<dbReference type="Pfam" id="PF25952">
    <property type="entry name" value="DUF7990"/>
    <property type="match status" value="1"/>
</dbReference>
<reference evidence="1 2" key="1">
    <citation type="submission" date="2016-10" db="EMBL/GenBank/DDBJ databases">
        <authorList>
            <person name="de Groot N.N."/>
        </authorList>
    </citation>
    <scope>NUCLEOTIDE SEQUENCE [LARGE SCALE GENOMIC DNA]</scope>
    <source>
        <strain evidence="1 2">DSM 2784</strain>
    </source>
</reference>
<name>A0A1G5RWW7_9FIRM</name>